<protein>
    <submittedName>
        <fullName evidence="2">Uncharacterized protein</fullName>
    </submittedName>
</protein>
<accession>A0A9P4NMZ6</accession>
<name>A0A9P4NMZ6_9PEZI</name>
<feature type="signal peptide" evidence="1">
    <location>
        <begin position="1"/>
        <end position="17"/>
    </location>
</feature>
<keyword evidence="3" id="KW-1185">Reference proteome</keyword>
<organism evidence="2 3">
    <name type="scientific">Tothia fuscella</name>
    <dbReference type="NCBI Taxonomy" id="1048955"/>
    <lineage>
        <taxon>Eukaryota</taxon>
        <taxon>Fungi</taxon>
        <taxon>Dikarya</taxon>
        <taxon>Ascomycota</taxon>
        <taxon>Pezizomycotina</taxon>
        <taxon>Dothideomycetes</taxon>
        <taxon>Pleosporomycetidae</taxon>
        <taxon>Venturiales</taxon>
        <taxon>Cylindrosympodiaceae</taxon>
        <taxon>Tothia</taxon>
    </lineage>
</organism>
<gene>
    <name evidence="2" type="ORF">EJ08DRAFT_662702</name>
</gene>
<comment type="caution">
    <text evidence="2">The sequence shown here is derived from an EMBL/GenBank/DDBJ whole genome shotgun (WGS) entry which is preliminary data.</text>
</comment>
<evidence type="ECO:0000256" key="1">
    <source>
        <dbReference type="SAM" id="SignalP"/>
    </source>
</evidence>
<dbReference type="EMBL" id="MU007057">
    <property type="protein sequence ID" value="KAF2427838.1"/>
    <property type="molecule type" value="Genomic_DNA"/>
</dbReference>
<dbReference type="OrthoDB" id="3790293at2759"/>
<evidence type="ECO:0000313" key="3">
    <source>
        <dbReference type="Proteomes" id="UP000800235"/>
    </source>
</evidence>
<sequence length="157" mass="17727">MFTLSWILFHFITCLLATCTAPPPPNPNRDVPVTPNPTPWQGTSTWVGTIAEPAAPRFWDHHTVRVVAEEFWNRIHAIAPQESGTIVAALWIYGHGIFLGSIPHTQPGNEIIDGQDLFKRNAPEYAPLLWSMIENRRLTTNKKTSLWHAEDMAAYCL</sequence>
<dbReference type="AlphaFoldDB" id="A0A9P4NMZ6"/>
<dbReference type="Proteomes" id="UP000800235">
    <property type="component" value="Unassembled WGS sequence"/>
</dbReference>
<reference evidence="2" key="1">
    <citation type="journal article" date="2020" name="Stud. Mycol.">
        <title>101 Dothideomycetes genomes: a test case for predicting lifestyles and emergence of pathogens.</title>
        <authorList>
            <person name="Haridas S."/>
            <person name="Albert R."/>
            <person name="Binder M."/>
            <person name="Bloem J."/>
            <person name="Labutti K."/>
            <person name="Salamov A."/>
            <person name="Andreopoulos B."/>
            <person name="Baker S."/>
            <person name="Barry K."/>
            <person name="Bills G."/>
            <person name="Bluhm B."/>
            <person name="Cannon C."/>
            <person name="Castanera R."/>
            <person name="Culley D."/>
            <person name="Daum C."/>
            <person name="Ezra D."/>
            <person name="Gonzalez J."/>
            <person name="Henrissat B."/>
            <person name="Kuo A."/>
            <person name="Liang C."/>
            <person name="Lipzen A."/>
            <person name="Lutzoni F."/>
            <person name="Magnuson J."/>
            <person name="Mondo S."/>
            <person name="Nolan M."/>
            <person name="Ohm R."/>
            <person name="Pangilinan J."/>
            <person name="Park H.-J."/>
            <person name="Ramirez L."/>
            <person name="Alfaro M."/>
            <person name="Sun H."/>
            <person name="Tritt A."/>
            <person name="Yoshinaga Y."/>
            <person name="Zwiers L.-H."/>
            <person name="Turgeon B."/>
            <person name="Goodwin S."/>
            <person name="Spatafora J."/>
            <person name="Crous P."/>
            <person name="Grigoriev I."/>
        </authorList>
    </citation>
    <scope>NUCLEOTIDE SEQUENCE</scope>
    <source>
        <strain evidence="2">CBS 130266</strain>
    </source>
</reference>
<keyword evidence="1" id="KW-0732">Signal</keyword>
<proteinExistence type="predicted"/>
<feature type="chain" id="PRO_5040448346" evidence="1">
    <location>
        <begin position="18"/>
        <end position="157"/>
    </location>
</feature>
<evidence type="ECO:0000313" key="2">
    <source>
        <dbReference type="EMBL" id="KAF2427838.1"/>
    </source>
</evidence>